<name>A0ABU4ANU5_9HYPH</name>
<dbReference type="CDD" id="cd08704">
    <property type="entry name" value="Met_tRNA_FMT_C"/>
    <property type="match status" value="1"/>
</dbReference>
<feature type="binding site" evidence="5">
    <location>
        <begin position="112"/>
        <end position="115"/>
    </location>
    <ligand>
        <name>(6S)-5,6,7,8-tetrahydrofolate</name>
        <dbReference type="ChEBI" id="CHEBI:57453"/>
    </ligand>
</feature>
<dbReference type="InterPro" id="IPR005794">
    <property type="entry name" value="Fmt"/>
</dbReference>
<comment type="function">
    <text evidence="5">Attaches a formyl group to the free amino group of methionyl-tRNA(fMet). The formyl group appears to play a dual role in the initiator identity of N-formylmethionyl-tRNA by promoting its recognition by IF2 and preventing the misappropriation of this tRNA by the elongation apparatus.</text>
</comment>
<accession>A0ABU4ANU5</accession>
<evidence type="ECO:0000256" key="1">
    <source>
        <dbReference type="ARBA" id="ARBA00010699"/>
    </source>
</evidence>
<comment type="caution">
    <text evidence="8">The sequence shown here is derived from an EMBL/GenBank/DDBJ whole genome shotgun (WGS) entry which is preliminary data.</text>
</comment>
<dbReference type="PANTHER" id="PTHR11138:SF5">
    <property type="entry name" value="METHIONYL-TRNA FORMYLTRANSFERASE, MITOCHONDRIAL"/>
    <property type="match status" value="1"/>
</dbReference>
<evidence type="ECO:0000259" key="7">
    <source>
        <dbReference type="Pfam" id="PF02911"/>
    </source>
</evidence>
<dbReference type="Gene3D" id="3.40.50.12230">
    <property type="match status" value="1"/>
</dbReference>
<feature type="domain" description="Formyl transferase C-terminal" evidence="7">
    <location>
        <begin position="206"/>
        <end position="302"/>
    </location>
</feature>
<keyword evidence="9" id="KW-1185">Reference proteome</keyword>
<dbReference type="InterPro" id="IPR002376">
    <property type="entry name" value="Formyl_transf_N"/>
</dbReference>
<dbReference type="InterPro" id="IPR036477">
    <property type="entry name" value="Formyl_transf_N_sf"/>
</dbReference>
<dbReference type="InterPro" id="IPR044135">
    <property type="entry name" value="Met-tRNA-FMT_C"/>
</dbReference>
<feature type="domain" description="Formyl transferase N-terminal" evidence="6">
    <location>
        <begin position="5"/>
        <end position="182"/>
    </location>
</feature>
<organism evidence="8 9">
    <name type="scientific">Nitratireductor aquimarinus</name>
    <dbReference type="NCBI Taxonomy" id="889300"/>
    <lineage>
        <taxon>Bacteria</taxon>
        <taxon>Pseudomonadati</taxon>
        <taxon>Pseudomonadota</taxon>
        <taxon>Alphaproteobacteria</taxon>
        <taxon>Hyphomicrobiales</taxon>
        <taxon>Phyllobacteriaceae</taxon>
        <taxon>Nitratireductor</taxon>
    </lineage>
</organism>
<evidence type="ECO:0000256" key="5">
    <source>
        <dbReference type="HAMAP-Rule" id="MF_00182"/>
    </source>
</evidence>
<protein>
    <recommendedName>
        <fullName evidence="2 5">Methionyl-tRNA formyltransferase</fullName>
        <ecNumber evidence="2 5">2.1.2.9</ecNumber>
    </recommendedName>
</protein>
<dbReference type="InterPro" id="IPR011034">
    <property type="entry name" value="Formyl_transferase-like_C_sf"/>
</dbReference>
<comment type="catalytic activity">
    <reaction evidence="5">
        <text>L-methionyl-tRNA(fMet) + (6R)-10-formyltetrahydrofolate = N-formyl-L-methionyl-tRNA(fMet) + (6S)-5,6,7,8-tetrahydrofolate + H(+)</text>
        <dbReference type="Rhea" id="RHEA:24380"/>
        <dbReference type="Rhea" id="RHEA-COMP:9952"/>
        <dbReference type="Rhea" id="RHEA-COMP:9953"/>
        <dbReference type="ChEBI" id="CHEBI:15378"/>
        <dbReference type="ChEBI" id="CHEBI:57453"/>
        <dbReference type="ChEBI" id="CHEBI:78530"/>
        <dbReference type="ChEBI" id="CHEBI:78844"/>
        <dbReference type="ChEBI" id="CHEBI:195366"/>
        <dbReference type="EC" id="2.1.2.9"/>
    </reaction>
</comment>
<dbReference type="InterPro" id="IPR041711">
    <property type="entry name" value="Met-tRNA-FMT_N"/>
</dbReference>
<evidence type="ECO:0000313" key="8">
    <source>
        <dbReference type="EMBL" id="MDV6227905.1"/>
    </source>
</evidence>
<dbReference type="PROSITE" id="PS00373">
    <property type="entry name" value="GART"/>
    <property type="match status" value="1"/>
</dbReference>
<dbReference type="SUPFAM" id="SSF50486">
    <property type="entry name" value="FMT C-terminal domain-like"/>
    <property type="match status" value="1"/>
</dbReference>
<proteinExistence type="inferred from homology"/>
<dbReference type="CDD" id="cd08646">
    <property type="entry name" value="FMT_core_Met-tRNA-FMT_N"/>
    <property type="match status" value="1"/>
</dbReference>
<dbReference type="HAMAP" id="MF_00182">
    <property type="entry name" value="Formyl_trans"/>
    <property type="match status" value="1"/>
</dbReference>
<evidence type="ECO:0000256" key="3">
    <source>
        <dbReference type="ARBA" id="ARBA00022679"/>
    </source>
</evidence>
<dbReference type="Pfam" id="PF02911">
    <property type="entry name" value="Formyl_trans_C"/>
    <property type="match status" value="1"/>
</dbReference>
<keyword evidence="3 5" id="KW-0808">Transferase</keyword>
<reference evidence="8 9" key="1">
    <citation type="submission" date="2023-10" db="EMBL/GenBank/DDBJ databases">
        <authorList>
            <person name="Venkata Ramana C."/>
            <person name="Sasikala C."/>
            <person name="Dhurka M."/>
        </authorList>
    </citation>
    <scope>NUCLEOTIDE SEQUENCE [LARGE SCALE GENOMIC DNA]</scope>
    <source>
        <strain evidence="8 9">KCTC 32151</strain>
    </source>
</reference>
<dbReference type="SUPFAM" id="SSF53328">
    <property type="entry name" value="Formyltransferase"/>
    <property type="match status" value="1"/>
</dbReference>
<dbReference type="EC" id="2.1.2.9" evidence="2 5"/>
<dbReference type="Pfam" id="PF00551">
    <property type="entry name" value="Formyl_trans_N"/>
    <property type="match status" value="1"/>
</dbReference>
<dbReference type="GO" id="GO:0004479">
    <property type="term" value="F:methionyl-tRNA formyltransferase activity"/>
    <property type="evidence" value="ECO:0007669"/>
    <property type="project" value="UniProtKB-EC"/>
</dbReference>
<evidence type="ECO:0000313" key="9">
    <source>
        <dbReference type="Proteomes" id="UP001185659"/>
    </source>
</evidence>
<sequence length="311" mass="33125">MALRLIFMGTPDFSVATLQALAGAGHEIVAVYSQPPRPAGRRGLELTKSPVHRAAEELGIKVRTPKSLKSEEEQAEFGALNADAAIVVAYGLLLPKAILEGTRLGCFNGHASLLPRWRGAAPIQRAIMAGDAETGMMVMKMDEGLDTGPVAMTERLAITPDMTGGELHDAMRETGAALMVKAMDALEKGALELTPQPEDGATYAKKILKDETRVDWSRPAKEVHDHIRGLSPFPGAWCEMQFGSKPERVKLLRTVLAGGEGAPGEALDDTLTIACGDGAVRLSEVQRAGGKPMKAVDFLRGAKLEKGTVLP</sequence>
<dbReference type="Proteomes" id="UP001185659">
    <property type="component" value="Unassembled WGS sequence"/>
</dbReference>
<evidence type="ECO:0000259" key="6">
    <source>
        <dbReference type="Pfam" id="PF00551"/>
    </source>
</evidence>
<evidence type="ECO:0000256" key="4">
    <source>
        <dbReference type="ARBA" id="ARBA00022917"/>
    </source>
</evidence>
<keyword evidence="4 5" id="KW-0648">Protein biosynthesis</keyword>
<gene>
    <name evidence="5 8" type="primary">fmt</name>
    <name evidence="8" type="ORF">R2G56_16535</name>
</gene>
<dbReference type="RefSeq" id="WP_317562003.1">
    <property type="nucleotide sequence ID" value="NZ_JAWLIP010000008.1"/>
</dbReference>
<comment type="similarity">
    <text evidence="1 5">Belongs to the Fmt family.</text>
</comment>
<evidence type="ECO:0000256" key="2">
    <source>
        <dbReference type="ARBA" id="ARBA00012261"/>
    </source>
</evidence>
<dbReference type="PANTHER" id="PTHR11138">
    <property type="entry name" value="METHIONYL-TRNA FORMYLTRANSFERASE"/>
    <property type="match status" value="1"/>
</dbReference>
<dbReference type="NCBIfam" id="TIGR00460">
    <property type="entry name" value="fmt"/>
    <property type="match status" value="1"/>
</dbReference>
<dbReference type="EMBL" id="JAWLIP010000008">
    <property type="protein sequence ID" value="MDV6227905.1"/>
    <property type="molecule type" value="Genomic_DNA"/>
</dbReference>
<dbReference type="InterPro" id="IPR001555">
    <property type="entry name" value="GART_AS"/>
</dbReference>
<dbReference type="InterPro" id="IPR005793">
    <property type="entry name" value="Formyl_trans_C"/>
</dbReference>